<evidence type="ECO:0000256" key="1">
    <source>
        <dbReference type="ARBA" id="ARBA00022630"/>
    </source>
</evidence>
<name>A0ABN8T6C2_9ENTR</name>
<evidence type="ECO:0000259" key="6">
    <source>
        <dbReference type="Pfam" id="PF00296"/>
    </source>
</evidence>
<dbReference type="InterPro" id="IPR051260">
    <property type="entry name" value="Diverse_substr_monoxygenases"/>
</dbReference>
<keyword evidence="8" id="KW-1185">Reference proteome</keyword>
<dbReference type="PANTHER" id="PTHR30011">
    <property type="entry name" value="ALKANESULFONATE MONOOXYGENASE-RELATED"/>
    <property type="match status" value="1"/>
</dbReference>
<dbReference type="RefSeq" id="WP_253896883.1">
    <property type="nucleotide sequence ID" value="NZ_CALSBS010000002.1"/>
</dbReference>
<feature type="domain" description="Luciferase-like" evidence="6">
    <location>
        <begin position="34"/>
        <end position="384"/>
    </location>
</feature>
<accession>A0ABN8T6C2</accession>
<evidence type="ECO:0000256" key="3">
    <source>
        <dbReference type="ARBA" id="ARBA00023002"/>
    </source>
</evidence>
<keyword evidence="1" id="KW-0285">Flavoprotein</keyword>
<evidence type="ECO:0000313" key="8">
    <source>
        <dbReference type="Proteomes" id="UP001152651"/>
    </source>
</evidence>
<dbReference type="Pfam" id="PF00296">
    <property type="entry name" value="Bac_luciferase"/>
    <property type="match status" value="1"/>
</dbReference>
<dbReference type="Gene3D" id="3.20.20.30">
    <property type="entry name" value="Luciferase-like domain"/>
    <property type="match status" value="1"/>
</dbReference>
<dbReference type="NCBIfam" id="TIGR03860">
    <property type="entry name" value="FMN_nitrolo"/>
    <property type="match status" value="1"/>
</dbReference>
<keyword evidence="2" id="KW-0288">FMN</keyword>
<dbReference type="Proteomes" id="UP001152651">
    <property type="component" value="Unassembled WGS sequence"/>
</dbReference>
<dbReference type="InterPro" id="IPR036661">
    <property type="entry name" value="Luciferase-like_sf"/>
</dbReference>
<comment type="caution">
    <text evidence="7">The sequence shown here is derived from an EMBL/GenBank/DDBJ whole genome shotgun (WGS) entry which is preliminary data.</text>
</comment>
<reference evidence="7" key="1">
    <citation type="submission" date="2022-05" db="EMBL/GenBank/DDBJ databases">
        <authorList>
            <person name="Blom J."/>
        </authorList>
    </citation>
    <scope>NUCLEOTIDE SEQUENCE</scope>
    <source>
        <strain evidence="7">Type strain: CPO20170097</strain>
    </source>
</reference>
<dbReference type="SUPFAM" id="SSF51679">
    <property type="entry name" value="Bacterial luciferase-like"/>
    <property type="match status" value="1"/>
</dbReference>
<evidence type="ECO:0000313" key="7">
    <source>
        <dbReference type="EMBL" id="CAH6635743.1"/>
    </source>
</evidence>
<dbReference type="GO" id="GO:0004497">
    <property type="term" value="F:monooxygenase activity"/>
    <property type="evidence" value="ECO:0007669"/>
    <property type="project" value="UniProtKB-KW"/>
</dbReference>
<keyword evidence="4 7" id="KW-0503">Monooxygenase</keyword>
<keyword evidence="3" id="KW-0560">Oxidoreductase</keyword>
<evidence type="ECO:0000256" key="2">
    <source>
        <dbReference type="ARBA" id="ARBA00022643"/>
    </source>
</evidence>
<sequence length="465" mass="51913">MKKQIRLNAFEMNCVGHQASGLWRHPRDRSWQYKDLSYWTELARLLERGLFDGLFIADVIGYYDVYGGNTEAALRDAAQIPLNDPLQLIAPVAMVTEHLGIGVTISTSYEHPYTFARRLATADHLSGGRVGWNIVTSYLDSGARNTGQQALLEHDARYQRAAEYMEVVYKLLEGSWEQAAVVRDKEKGIFAHPEKVHPIRHHGEHFRVPGVQMSEPSPQRTPLLFQAGSSGAGVNFASRHAESVFVNSHTLSGLKSYVASLREQVIANGRQGSDVLVYTLVTVIVEETDEKAQQKYEEYQRYISRPGALALISGWTGLDLAALPHDVPYPQLPEPASGLVARFAAGDTSWTLNDLADYGAIGGLGQVFVGSASTVADKLQQWVEESDVDGFNLSYVVAHETFNDVVKWLVPELQRRGVYRTHYPQGKTLREKMFGRGPLLPESHPANAYRDPARYTDDFKQEVKL</sequence>
<dbReference type="CDD" id="cd01095">
    <property type="entry name" value="Nitrilotriacetate_monoxgenase"/>
    <property type="match status" value="1"/>
</dbReference>
<gene>
    <name evidence="7" type="ORF">FBBNIHIM_02790</name>
</gene>
<organism evidence="7 8">
    <name type="scientific">Pseudocitrobacter vendiensis</name>
    <dbReference type="NCBI Taxonomy" id="2488306"/>
    <lineage>
        <taxon>Bacteria</taxon>
        <taxon>Pseudomonadati</taxon>
        <taxon>Pseudomonadota</taxon>
        <taxon>Gammaproteobacteria</taxon>
        <taxon>Enterobacterales</taxon>
        <taxon>Enterobacteriaceae</taxon>
        <taxon>Pseudocitrobacter</taxon>
    </lineage>
</organism>
<proteinExistence type="inferred from homology"/>
<dbReference type="PIRSF" id="PIRSF000337">
    <property type="entry name" value="NTA_MOA"/>
    <property type="match status" value="1"/>
</dbReference>
<evidence type="ECO:0000256" key="4">
    <source>
        <dbReference type="ARBA" id="ARBA00023033"/>
    </source>
</evidence>
<evidence type="ECO:0000256" key="5">
    <source>
        <dbReference type="ARBA" id="ARBA00033748"/>
    </source>
</evidence>
<comment type="similarity">
    <text evidence="5">Belongs to the NtaA/SnaA/DszA monooxygenase family.</text>
</comment>
<dbReference type="InterPro" id="IPR016215">
    <property type="entry name" value="NTA_MOA"/>
</dbReference>
<dbReference type="InterPro" id="IPR011251">
    <property type="entry name" value="Luciferase-like_dom"/>
</dbReference>
<protein>
    <submittedName>
        <fullName evidence="7">FMN-dependent oxidoreductase, nitrilotriacetate monooxygenase family</fullName>
    </submittedName>
</protein>
<dbReference type="PANTHER" id="PTHR30011:SF16">
    <property type="entry name" value="C2H2 FINGER DOMAIN TRANSCRIPTION FACTOR (EUROFUNG)-RELATED"/>
    <property type="match status" value="1"/>
</dbReference>
<dbReference type="EMBL" id="CALSBS010000002">
    <property type="protein sequence ID" value="CAH6635743.1"/>
    <property type="molecule type" value="Genomic_DNA"/>
</dbReference>